<dbReference type="InterPro" id="IPR052016">
    <property type="entry name" value="Bact_Sigma-Reg"/>
</dbReference>
<dbReference type="RefSeq" id="WP_255890946.1">
    <property type="nucleotide sequence ID" value="NZ_JAFMZM010000004.1"/>
</dbReference>
<dbReference type="Proteomes" id="UP001596524">
    <property type="component" value="Unassembled WGS sequence"/>
</dbReference>
<keyword evidence="5" id="KW-1185">Reference proteome</keyword>
<name>A0ABW2N5T1_9ACTN</name>
<dbReference type="InterPro" id="IPR001932">
    <property type="entry name" value="PPM-type_phosphatase-like_dom"/>
</dbReference>
<dbReference type="EMBL" id="JBHTCH010000017">
    <property type="protein sequence ID" value="MFC7361360.1"/>
    <property type="molecule type" value="Genomic_DNA"/>
</dbReference>
<evidence type="ECO:0000256" key="1">
    <source>
        <dbReference type="ARBA" id="ARBA00022801"/>
    </source>
</evidence>
<sequence length="363" mass="38635">MSTSGARRPTSAGLGERLSGALNQVVPRSSRVLVLLVIATVAIGLAIWLFPDDAPLVMLLVPLVVSSLMLGPRQLPWFVVFVLLVLAIVVPTQTVITIRVALTVVIIFGLGFLFLLSSFRRSRLGVAGIQGEMMFVDLRDRILRQGGIPSLPPEWYAAGELRSAGGTPFAGDFIVASRVGERLEVAVVDVSGKGQGAGTRALLLSGAIGGLLSALPPSEFLGAANTFLLQQDWDEGFATAIHLSLDLTTGHYEIRTAGHPPAAVRHAGSGRWEVIESEGPLLGLIDGASYPAAVGVMRHGDALLLYTDGMVETRTRDIGSGIDKMLGQAERLLRGQFEGGAKRLIESIGSRNDDRALLLVHRR</sequence>
<feature type="domain" description="PPM-type phosphatase" evidence="3">
    <location>
        <begin position="151"/>
        <end position="362"/>
    </location>
</feature>
<feature type="transmembrane region" description="Helical" evidence="2">
    <location>
        <begin position="77"/>
        <end position="94"/>
    </location>
</feature>
<dbReference type="SMART" id="SM00331">
    <property type="entry name" value="PP2C_SIG"/>
    <property type="match status" value="1"/>
</dbReference>
<dbReference type="Gene3D" id="3.60.40.10">
    <property type="entry name" value="PPM-type phosphatase domain"/>
    <property type="match status" value="1"/>
</dbReference>
<evidence type="ECO:0000313" key="5">
    <source>
        <dbReference type="Proteomes" id="UP001596524"/>
    </source>
</evidence>
<dbReference type="PANTHER" id="PTHR43156:SF2">
    <property type="entry name" value="STAGE II SPORULATION PROTEIN E"/>
    <property type="match status" value="1"/>
</dbReference>
<feature type="transmembrane region" description="Helical" evidence="2">
    <location>
        <begin position="32"/>
        <end position="50"/>
    </location>
</feature>
<organism evidence="4 5">
    <name type="scientific">Nocardioides astragali</name>
    <dbReference type="NCBI Taxonomy" id="1776736"/>
    <lineage>
        <taxon>Bacteria</taxon>
        <taxon>Bacillati</taxon>
        <taxon>Actinomycetota</taxon>
        <taxon>Actinomycetes</taxon>
        <taxon>Propionibacteriales</taxon>
        <taxon>Nocardioidaceae</taxon>
        <taxon>Nocardioides</taxon>
    </lineage>
</organism>
<evidence type="ECO:0000259" key="3">
    <source>
        <dbReference type="SMART" id="SM00331"/>
    </source>
</evidence>
<evidence type="ECO:0000256" key="2">
    <source>
        <dbReference type="SAM" id="Phobius"/>
    </source>
</evidence>
<keyword evidence="2" id="KW-0812">Transmembrane</keyword>
<protein>
    <submittedName>
        <fullName evidence="4">PP2C family protein-serine/threonine phosphatase</fullName>
        <ecNumber evidence="4">3.1.3.16</ecNumber>
    </submittedName>
</protein>
<dbReference type="EC" id="3.1.3.16" evidence="4"/>
<proteinExistence type="predicted"/>
<keyword evidence="2" id="KW-0472">Membrane</keyword>
<accession>A0ABW2N5T1</accession>
<keyword evidence="1 4" id="KW-0378">Hydrolase</keyword>
<gene>
    <name evidence="4" type="ORF">ACFQO6_13875</name>
</gene>
<evidence type="ECO:0000313" key="4">
    <source>
        <dbReference type="EMBL" id="MFC7361360.1"/>
    </source>
</evidence>
<dbReference type="PANTHER" id="PTHR43156">
    <property type="entry name" value="STAGE II SPORULATION PROTEIN E-RELATED"/>
    <property type="match status" value="1"/>
</dbReference>
<dbReference type="InterPro" id="IPR036457">
    <property type="entry name" value="PPM-type-like_dom_sf"/>
</dbReference>
<dbReference type="GO" id="GO:0004722">
    <property type="term" value="F:protein serine/threonine phosphatase activity"/>
    <property type="evidence" value="ECO:0007669"/>
    <property type="project" value="UniProtKB-EC"/>
</dbReference>
<reference evidence="5" key="1">
    <citation type="journal article" date="2019" name="Int. J. Syst. Evol. Microbiol.">
        <title>The Global Catalogue of Microorganisms (GCM) 10K type strain sequencing project: providing services to taxonomists for standard genome sequencing and annotation.</title>
        <authorList>
            <consortium name="The Broad Institute Genomics Platform"/>
            <consortium name="The Broad Institute Genome Sequencing Center for Infectious Disease"/>
            <person name="Wu L."/>
            <person name="Ma J."/>
        </authorList>
    </citation>
    <scope>NUCLEOTIDE SEQUENCE [LARGE SCALE GENOMIC DNA]</scope>
    <source>
        <strain evidence="5">FCH27</strain>
    </source>
</reference>
<keyword evidence="2" id="KW-1133">Transmembrane helix</keyword>
<comment type="caution">
    <text evidence="4">The sequence shown here is derived from an EMBL/GenBank/DDBJ whole genome shotgun (WGS) entry which is preliminary data.</text>
</comment>
<dbReference type="Pfam" id="PF07228">
    <property type="entry name" value="SpoIIE"/>
    <property type="match status" value="1"/>
</dbReference>
<feature type="transmembrane region" description="Helical" evidence="2">
    <location>
        <begin position="100"/>
        <end position="119"/>
    </location>
</feature>